<dbReference type="AlphaFoldDB" id="A0A6N6N5V0"/>
<dbReference type="Proteomes" id="UP000438699">
    <property type="component" value="Unassembled WGS sequence"/>
</dbReference>
<organism evidence="1 2">
    <name type="scientific">Pseudodesulfovibrio senegalensis</name>
    <dbReference type="NCBI Taxonomy" id="1721087"/>
    <lineage>
        <taxon>Bacteria</taxon>
        <taxon>Pseudomonadati</taxon>
        <taxon>Thermodesulfobacteriota</taxon>
        <taxon>Desulfovibrionia</taxon>
        <taxon>Desulfovibrionales</taxon>
        <taxon>Desulfovibrionaceae</taxon>
    </lineage>
</organism>
<dbReference type="InterPro" id="IPR017587">
    <property type="entry name" value="YqeC"/>
</dbReference>
<protein>
    <submittedName>
        <fullName evidence="1">Putative selenium-dependent hydroxylase accessory protein YqeC</fullName>
    </submittedName>
</protein>
<dbReference type="NCBIfam" id="TIGR03172">
    <property type="entry name" value="selenium cofactor biosynthesis protein YqeC"/>
    <property type="match status" value="1"/>
</dbReference>
<dbReference type="EMBL" id="WAIE01000001">
    <property type="protein sequence ID" value="KAB1443118.1"/>
    <property type="molecule type" value="Genomic_DNA"/>
</dbReference>
<accession>A0A6N6N5V0</accession>
<dbReference type="OrthoDB" id="368187at2"/>
<keyword evidence="2" id="KW-1185">Reference proteome</keyword>
<name>A0A6N6N5V0_9BACT</name>
<proteinExistence type="predicted"/>
<comment type="caution">
    <text evidence="1">The sequence shown here is derived from an EMBL/GenBank/DDBJ whole genome shotgun (WGS) entry which is preliminary data.</text>
</comment>
<sequence>MRIQNVSELINPGEQLISLTGGGGKTSLMYLLARELAEAGKRVVSTTTTRIFPPHRDETGGLSLEIGKKGFSTDLKRRLDKTGHITAAHRYLPGVSKLEGVTAETAQDLPRVAAAAHVIIEADGAARKSLKAPDEHEPVIPEKTDVCIAVMGLDALGKPLEKRWVFRPEIVSQLTGIELGTTVTATCMARLAVLPGGLFKGCPESARRIVFLNKMDLPEAERGAHHIIRAAKKLEGTMPDLWCIASIHEGRYKLVY</sequence>
<evidence type="ECO:0000313" key="2">
    <source>
        <dbReference type="Proteomes" id="UP000438699"/>
    </source>
</evidence>
<evidence type="ECO:0000313" key="1">
    <source>
        <dbReference type="EMBL" id="KAB1443118.1"/>
    </source>
</evidence>
<dbReference type="Pfam" id="PF19842">
    <property type="entry name" value="YqeC"/>
    <property type="match status" value="1"/>
</dbReference>
<reference evidence="1 2" key="1">
    <citation type="journal article" date="2017" name="Int. J. Syst. Evol. Microbiol.">
        <title>Desulfovibrio senegalensis sp. nov., a mesophilic sulfate reducer isolated from marine sediment.</title>
        <authorList>
            <person name="Thioye A."/>
            <person name="Gam Z.B.A."/>
            <person name="Mbengue M."/>
            <person name="Cayol J.L."/>
            <person name="Joseph-Bartoli M."/>
            <person name="Toure-Kane C."/>
            <person name="Labat M."/>
        </authorList>
    </citation>
    <scope>NUCLEOTIDE SEQUENCE [LARGE SCALE GENOMIC DNA]</scope>
    <source>
        <strain evidence="1 2">DSM 101509</strain>
    </source>
</reference>
<gene>
    <name evidence="1" type="primary">yqeC</name>
    <name evidence="1" type="ORF">F8A88_02310</name>
</gene>
<dbReference type="RefSeq" id="WP_151149450.1">
    <property type="nucleotide sequence ID" value="NZ_WAIE01000001.1"/>
</dbReference>